<dbReference type="RefSeq" id="WP_310458986.1">
    <property type="nucleotide sequence ID" value="NZ_JAVKPH010000035.1"/>
</dbReference>
<organism evidence="3 4">
    <name type="scientific">Ruixingdingia sedimenti</name>
    <dbReference type="NCBI Taxonomy" id="3073604"/>
    <lineage>
        <taxon>Bacteria</taxon>
        <taxon>Pseudomonadati</taxon>
        <taxon>Pseudomonadota</taxon>
        <taxon>Alphaproteobacteria</taxon>
        <taxon>Rhodobacterales</taxon>
        <taxon>Paracoccaceae</taxon>
        <taxon>Ruixingdingia</taxon>
    </lineage>
</organism>
<name>A0ABU1FD69_9RHOB</name>
<dbReference type="EMBL" id="JAVKPH010000035">
    <property type="protein sequence ID" value="MDR5654843.1"/>
    <property type="molecule type" value="Genomic_DNA"/>
</dbReference>
<proteinExistence type="predicted"/>
<dbReference type="InterPro" id="IPR025311">
    <property type="entry name" value="DUF4166"/>
</dbReference>
<dbReference type="Pfam" id="PF13761">
    <property type="entry name" value="DUF4166"/>
    <property type="match status" value="1"/>
</dbReference>
<protein>
    <submittedName>
        <fullName evidence="3">DUF4166 domain-containing protein</fullName>
    </submittedName>
</protein>
<comment type="caution">
    <text evidence="3">The sequence shown here is derived from an EMBL/GenBank/DDBJ whole genome shotgun (WGS) entry which is preliminary data.</text>
</comment>
<sequence length="151" mass="16515">PPTLMRPENGPVRSEAAGGDQRRAYVEVTKTVTAKGETWQRRFGSSIFRSHLAPSDQGMTESFGPFTFRLGLKVEAGALHYPVVSGRLGPLPLPRWLLPVSIAREQALDGRFCFDVKILAPVTKGLLVHYRGWLAEAGSEALAEADRAEIS</sequence>
<reference evidence="3 4" key="1">
    <citation type="submission" date="2023-09" db="EMBL/GenBank/DDBJ databases">
        <title>Xinfangfangia sedmenti sp. nov., isolated the sedment.</title>
        <authorList>
            <person name="Xu L."/>
        </authorList>
    </citation>
    <scope>NUCLEOTIDE SEQUENCE [LARGE SCALE GENOMIC DNA]</scope>
    <source>
        <strain evidence="3 4">LG-4</strain>
    </source>
</reference>
<evidence type="ECO:0000259" key="2">
    <source>
        <dbReference type="Pfam" id="PF13761"/>
    </source>
</evidence>
<dbReference type="Proteomes" id="UP001247754">
    <property type="component" value="Unassembled WGS sequence"/>
</dbReference>
<accession>A0ABU1FD69</accession>
<evidence type="ECO:0000256" key="1">
    <source>
        <dbReference type="SAM" id="MobiDB-lite"/>
    </source>
</evidence>
<feature type="domain" description="DUF4166" evidence="2">
    <location>
        <begin position="20"/>
        <end position="134"/>
    </location>
</feature>
<feature type="non-terminal residue" evidence="3">
    <location>
        <position position="1"/>
    </location>
</feature>
<feature type="region of interest" description="Disordered" evidence="1">
    <location>
        <begin position="1"/>
        <end position="20"/>
    </location>
</feature>
<evidence type="ECO:0000313" key="3">
    <source>
        <dbReference type="EMBL" id="MDR5654843.1"/>
    </source>
</evidence>
<gene>
    <name evidence="3" type="ORF">RGD00_19710</name>
</gene>
<evidence type="ECO:0000313" key="4">
    <source>
        <dbReference type="Proteomes" id="UP001247754"/>
    </source>
</evidence>
<keyword evidence="4" id="KW-1185">Reference proteome</keyword>